<gene>
    <name evidence="2" type="ORF">AWI28_14875</name>
</gene>
<sequence>MSANMASYPLLKILHNYRYILIPALVFTTELTVWAVLNLKGVGDMGWVSWRVCLLLSVFLVYFSGSAFNKRDEGFFMYGSVVPWGGMLILASIFGFIQMNLNFLTLDMFYAGVFGSLAVQLVFTVIQCNCK</sequence>
<feature type="transmembrane region" description="Helical" evidence="1">
    <location>
        <begin position="75"/>
        <end position="97"/>
    </location>
</feature>
<protein>
    <submittedName>
        <fullName evidence="2">Uncharacterized protein</fullName>
    </submittedName>
</protein>
<evidence type="ECO:0000313" key="3">
    <source>
        <dbReference type="Proteomes" id="UP000064715"/>
    </source>
</evidence>
<name>A0A0X4ESX3_9ENTR</name>
<evidence type="ECO:0000313" key="2">
    <source>
        <dbReference type="EMBL" id="KUQ84768.1"/>
    </source>
</evidence>
<keyword evidence="3" id="KW-1185">Reference proteome</keyword>
<proteinExistence type="predicted"/>
<feature type="transmembrane region" description="Helical" evidence="1">
    <location>
        <begin position="20"/>
        <end position="39"/>
    </location>
</feature>
<feature type="transmembrane region" description="Helical" evidence="1">
    <location>
        <begin position="45"/>
        <end position="63"/>
    </location>
</feature>
<dbReference type="EMBL" id="LRCR01000010">
    <property type="protein sequence ID" value="KUQ84768.1"/>
    <property type="molecule type" value="Genomic_DNA"/>
</dbReference>
<dbReference type="RefSeq" id="WP_059310843.1">
    <property type="nucleotide sequence ID" value="NZ_LRCR01000010.1"/>
</dbReference>
<comment type="caution">
    <text evidence="2">The sequence shown here is derived from an EMBL/GenBank/DDBJ whole genome shotgun (WGS) entry which is preliminary data.</text>
</comment>
<dbReference type="AlphaFoldDB" id="A0A0X4ESX3"/>
<organism evidence="2 3">
    <name type="scientific">Enterobacter genomosp. O</name>
    <dbReference type="NCBI Taxonomy" id="2364150"/>
    <lineage>
        <taxon>Bacteria</taxon>
        <taxon>Pseudomonadati</taxon>
        <taxon>Pseudomonadota</taxon>
        <taxon>Gammaproteobacteria</taxon>
        <taxon>Enterobacterales</taxon>
        <taxon>Enterobacteriaceae</taxon>
        <taxon>Enterobacter</taxon>
        <taxon>Enterobacter cloacae complex</taxon>
        <taxon>Enterobacter cloacae complex clade O</taxon>
    </lineage>
</organism>
<keyword evidence="1" id="KW-0472">Membrane</keyword>
<accession>A0A0X4ESX3</accession>
<feature type="transmembrane region" description="Helical" evidence="1">
    <location>
        <begin position="109"/>
        <end position="126"/>
    </location>
</feature>
<dbReference type="Proteomes" id="UP000064715">
    <property type="component" value="Unassembled WGS sequence"/>
</dbReference>
<reference evidence="3" key="1">
    <citation type="submission" date="2016-01" db="EMBL/GenBank/DDBJ databases">
        <title>WGS of SAMN04407783.</title>
        <authorList>
            <person name="Adams M."/>
            <person name="Sutton G."/>
            <person name="Nelson K."/>
            <person name="Thaden J."/>
            <person name="Fowler V."/>
            <person name="Mccorrison J."/>
            <person name="Sanka R."/>
            <person name="Brinkac L."/>
            <person name="Nierman W."/>
        </authorList>
    </citation>
    <scope>NUCLEOTIDE SEQUENCE [LARGE SCALE GENOMIC DNA]</scope>
    <source>
        <strain evidence="3">GN04363</strain>
    </source>
</reference>
<keyword evidence="1" id="KW-1133">Transmembrane helix</keyword>
<dbReference type="OrthoDB" id="6612653at2"/>
<keyword evidence="1" id="KW-0812">Transmembrane</keyword>
<evidence type="ECO:0000256" key="1">
    <source>
        <dbReference type="SAM" id="Phobius"/>
    </source>
</evidence>